<gene>
    <name evidence="3" type="ORF">OOU_Y34scaffold00832g15</name>
</gene>
<proteinExistence type="predicted"/>
<dbReference type="EMBL" id="JH793728">
    <property type="protein sequence ID" value="ELQ33988.1"/>
    <property type="molecule type" value="Genomic_DNA"/>
</dbReference>
<dbReference type="SUPFAM" id="SSF53474">
    <property type="entry name" value="alpha/beta-Hydrolases"/>
    <property type="match status" value="1"/>
</dbReference>
<evidence type="ECO:0000256" key="1">
    <source>
        <dbReference type="SAM" id="MobiDB-lite"/>
    </source>
</evidence>
<dbReference type="Gene3D" id="3.40.50.1820">
    <property type="entry name" value="alpha/beta hydrolase"/>
    <property type="match status" value="1"/>
</dbReference>
<dbReference type="AlphaFoldDB" id="A0AA97NPH2"/>
<dbReference type="InterPro" id="IPR029058">
    <property type="entry name" value="AB_hydrolase_fold"/>
</dbReference>
<dbReference type="InterPro" id="IPR013094">
    <property type="entry name" value="AB_hydrolase_3"/>
</dbReference>
<dbReference type="GO" id="GO:0004771">
    <property type="term" value="F:sterol ester esterase activity"/>
    <property type="evidence" value="ECO:0007669"/>
    <property type="project" value="TreeGrafter"/>
</dbReference>
<dbReference type="GO" id="GO:0004806">
    <property type="term" value="F:triacylglycerol lipase activity"/>
    <property type="evidence" value="ECO:0007669"/>
    <property type="project" value="TreeGrafter"/>
</dbReference>
<protein>
    <recommendedName>
        <fullName evidence="2">Alpha/beta hydrolase fold-3 domain-containing protein</fullName>
    </recommendedName>
</protein>
<evidence type="ECO:0000313" key="3">
    <source>
        <dbReference type="EMBL" id="ELQ33988.1"/>
    </source>
</evidence>
<organism evidence="3">
    <name type="scientific">Pyricularia oryzae (strain Y34)</name>
    <name type="common">Rice blast fungus</name>
    <name type="synonym">Magnaporthe oryzae</name>
    <dbReference type="NCBI Taxonomy" id="1143189"/>
    <lineage>
        <taxon>Eukaryota</taxon>
        <taxon>Fungi</taxon>
        <taxon>Dikarya</taxon>
        <taxon>Ascomycota</taxon>
        <taxon>Pezizomycotina</taxon>
        <taxon>Sordariomycetes</taxon>
        <taxon>Sordariomycetidae</taxon>
        <taxon>Magnaporthales</taxon>
        <taxon>Pyriculariaceae</taxon>
        <taxon>Pyricularia</taxon>
    </lineage>
</organism>
<feature type="domain" description="Alpha/beta hydrolase fold-3" evidence="2">
    <location>
        <begin position="436"/>
        <end position="612"/>
    </location>
</feature>
<accession>A0AA97NPH2</accession>
<dbReference type="GO" id="GO:0019433">
    <property type="term" value="P:triglyceride catabolic process"/>
    <property type="evidence" value="ECO:0007669"/>
    <property type="project" value="TreeGrafter"/>
</dbReference>
<evidence type="ECO:0000259" key="2">
    <source>
        <dbReference type="Pfam" id="PF07859"/>
    </source>
</evidence>
<dbReference type="GO" id="GO:0005829">
    <property type="term" value="C:cytosol"/>
    <property type="evidence" value="ECO:0007669"/>
    <property type="project" value="TreeGrafter"/>
</dbReference>
<dbReference type="PANTHER" id="PTHR23025:SF3">
    <property type="entry name" value="HORMONE-SENSITIVE LIPASE"/>
    <property type="match status" value="1"/>
</dbReference>
<dbReference type="Pfam" id="PF07859">
    <property type="entry name" value="Abhydrolase_3"/>
    <property type="match status" value="1"/>
</dbReference>
<reference evidence="3" key="1">
    <citation type="journal article" date="2012" name="PLoS Genet.">
        <title>Comparative analysis of the genomes of two field isolates of the rice blast fungus Magnaporthe oryzae.</title>
        <authorList>
            <person name="Xue M."/>
            <person name="Yang J."/>
            <person name="Li Z."/>
            <person name="Hu S."/>
            <person name="Yao N."/>
            <person name="Dean R.A."/>
            <person name="Zhao W."/>
            <person name="Shen M."/>
            <person name="Zhang H."/>
            <person name="Li C."/>
            <person name="Liu L."/>
            <person name="Cao L."/>
            <person name="Xu X."/>
            <person name="Xing Y."/>
            <person name="Hsiang T."/>
            <person name="Zhang Z."/>
            <person name="Xu J.R."/>
            <person name="Peng Y.L."/>
        </authorList>
    </citation>
    <scope>NUCLEOTIDE SEQUENCE</scope>
    <source>
        <strain evidence="3">Y34</strain>
    </source>
</reference>
<sequence length="821" mass="90724">MAPLPDFSNRDRFPTFVTIPEAGAPASDGSQQPEEWYLLAHIKNDMTIAKPTLVVEDRDGSPFAVVFEGYGRDDLDLKARGLKKGNTIVLPRARRVPPADETKRGFVRVDKADAAAVKAVPGALERVLALGGVEEDATVCSACGGKGEAGAGLSRIIDRIGSLRSRNGLHQQQIISGSIPATKPYGRTLRLWCATSNFGIDTTNSQTISLYKKPQINITMDETRLIQAAERAAQRARVAKELIPLKQTPEYVALDTNFKGGRQHGHYAQRDPDLQEDFKEDEALSGIQPSADMSWEDLRQRWKSWSLPGQPTGDACGPGLHRVTQTITSRDGAKIKIRITRQLSESNGGYYGQHVTPRTATESTSEADSTTSTPDQVVMGNIDPKLLVLRICTVGWVGHVDLEASNAGDEMVLDTGAVLVEVYPRLISEPLLIASRAPEYAFPHALNDCYDTLIWCQTQAQELGIDRDRIVLLGADAGANLAASVAIKAQDKGVAGIAAQILEFPLLCHPKFYDKARSFRQEIVSPAQCGSQKSQLPMNVLELFWDSYVPNAEVNTYHSPLLAEQLSLLPPTFIQIAGFDAVRDEAIAYANRLREACITVEQHIYPGLPHMFPWRDPSQCGEFLAKRHDYIKRVAACKGIFAKRRLIDAIHLLLPHQYLYLCQPFIAIDNTRSRLIRHARGLTGQHQNLSTAGTAAILKIARVDAVDKLGRLNRSLTPRRLRLLQAMQNTVRLESVGHDAIRQRLERYPILGAQGGHLFRKRGRGLFRAAVVQLAQPAPPIALLVGWKGRLQLVREEGEGEDDCAVWRRRVLLLVLRQGLF</sequence>
<dbReference type="PANTHER" id="PTHR23025">
    <property type="entry name" value="TRIACYLGLYCEROL LIPASE"/>
    <property type="match status" value="1"/>
</dbReference>
<feature type="region of interest" description="Disordered" evidence="1">
    <location>
        <begin position="348"/>
        <end position="376"/>
    </location>
</feature>
<feature type="compositionally biased region" description="Low complexity" evidence="1">
    <location>
        <begin position="359"/>
        <end position="373"/>
    </location>
</feature>
<dbReference type="Proteomes" id="UP000011086">
    <property type="component" value="Unassembled WGS sequence"/>
</dbReference>
<name>A0AA97NPH2_PYRO3</name>